<feature type="transmembrane region" description="Helical" evidence="5">
    <location>
        <begin position="299"/>
        <end position="320"/>
    </location>
</feature>
<feature type="transmembrane region" description="Helical" evidence="5">
    <location>
        <begin position="78"/>
        <end position="96"/>
    </location>
</feature>
<feature type="transmembrane region" description="Helical" evidence="5">
    <location>
        <begin position="378"/>
        <end position="401"/>
    </location>
</feature>
<dbReference type="AlphaFoldDB" id="A0A1N7F1U9"/>
<comment type="function">
    <text evidence="5">NDH-1 shuttles electrons from NADH, via FMN and iron-sulfur (Fe-S) centers, to quinones in the respiratory chain. The immediate electron acceptor for the enzyme in this species is believed to be ubiquinone. Couples the redox reaction to proton translocation (for every two electrons transferred, four hydrogen ions are translocated across the cytoplasmic membrane), and thus conserves the redox energy in a proton gradient.</text>
</comment>
<feature type="transmembrane region" description="Helical" evidence="5">
    <location>
        <begin position="454"/>
        <end position="477"/>
    </location>
</feature>
<dbReference type="EC" id="7.1.1.-" evidence="5"/>
<comment type="similarity">
    <text evidence="5">Belongs to the complex I subunit 2 family.</text>
</comment>
<keyword evidence="5" id="KW-1003">Cell membrane</keyword>
<feature type="transmembrane region" description="Helical" evidence="5">
    <location>
        <begin position="240"/>
        <end position="261"/>
    </location>
</feature>
<keyword evidence="2 5" id="KW-0812">Transmembrane</keyword>
<accession>A0A1N7F1U9</accession>
<dbReference type="GO" id="GO:0012505">
    <property type="term" value="C:endomembrane system"/>
    <property type="evidence" value="ECO:0007669"/>
    <property type="project" value="UniProtKB-SubCell"/>
</dbReference>
<dbReference type="Pfam" id="PF00361">
    <property type="entry name" value="Proton_antipo_M"/>
    <property type="match status" value="1"/>
</dbReference>
<dbReference type="GO" id="GO:0048038">
    <property type="term" value="F:quinone binding"/>
    <property type="evidence" value="ECO:0007669"/>
    <property type="project" value="UniProtKB-KW"/>
</dbReference>
<dbReference type="InterPro" id="IPR001750">
    <property type="entry name" value="ND/Mrp_TM"/>
</dbReference>
<evidence type="ECO:0000256" key="6">
    <source>
        <dbReference type="RuleBase" id="RU000320"/>
    </source>
</evidence>
<keyword evidence="5" id="KW-1278">Translocase</keyword>
<evidence type="ECO:0000313" key="9">
    <source>
        <dbReference type="Proteomes" id="UP000187495"/>
    </source>
</evidence>
<feature type="transmembrane region" description="Helical" evidence="5">
    <location>
        <begin position="413"/>
        <end position="433"/>
    </location>
</feature>
<proteinExistence type="inferred from homology"/>
<evidence type="ECO:0000256" key="5">
    <source>
        <dbReference type="HAMAP-Rule" id="MF_00445"/>
    </source>
</evidence>
<evidence type="ECO:0000313" key="8">
    <source>
        <dbReference type="EMBL" id="SIR94264.1"/>
    </source>
</evidence>
<gene>
    <name evidence="5" type="primary">nuoN</name>
    <name evidence="8" type="ORF">SAMN02745664_10924</name>
</gene>
<organism evidence="8 9">
    <name type="scientific">Moraxella cuniculi DSM 21768</name>
    <dbReference type="NCBI Taxonomy" id="1122245"/>
    <lineage>
        <taxon>Bacteria</taxon>
        <taxon>Pseudomonadati</taxon>
        <taxon>Pseudomonadota</taxon>
        <taxon>Gammaproteobacteria</taxon>
        <taxon>Moraxellales</taxon>
        <taxon>Moraxellaceae</taxon>
        <taxon>Moraxella</taxon>
    </lineage>
</organism>
<feature type="transmembrane region" description="Helical" evidence="5">
    <location>
        <begin position="12"/>
        <end position="29"/>
    </location>
</feature>
<dbReference type="HAMAP" id="MF_00445">
    <property type="entry name" value="NDH1_NuoN_1"/>
    <property type="match status" value="1"/>
</dbReference>
<feature type="transmembrane region" description="Helical" evidence="5">
    <location>
        <begin position="131"/>
        <end position="150"/>
    </location>
</feature>
<evidence type="ECO:0000259" key="7">
    <source>
        <dbReference type="Pfam" id="PF00361"/>
    </source>
</evidence>
<dbReference type="InterPro" id="IPR010096">
    <property type="entry name" value="NADH-Q_OxRdtase_suN/2"/>
</dbReference>
<feature type="transmembrane region" description="Helical" evidence="5">
    <location>
        <begin position="273"/>
        <end position="292"/>
    </location>
</feature>
<keyword evidence="3 5" id="KW-1133">Transmembrane helix</keyword>
<sequence length="491" mass="52498">MNPMIMTSLWSLLPILVVALTALVVMIAIAMKRSHFWSASLSVAGLNIALLALLAQAMGLIESGEAFGLFVFDGFAKFNMAVILISALACCTLAYGFFETLKDNKDELYLLMLISTMGAMLMVSAEHLAAFFMSLELLSIPMYGMLAYTFLRARSLEAGLKYLVMSAAASATLLMGMAFIFADTGTLAFADLAKALLSGQLSVLAITGVVMMLIAIAFKLSAAPFHGWVSDVYEGAPAPVAAFLASVSKVAMMALALRFFIGSMVPVLTVFDTMLSVIIVLSIVVGNLLAINQNNLKRMLAYSSIAHIGYALIGLLSVGASGAGLVSMYMAIYALTSIGAFGVIALMSSPYRERGHTSLSGEADDVRFYQGLFWRRPILTAVLTVMLLSLAGIPLTAGFITKFTIFFAAVEGVRFWAAAMIIIGSAIGLYYYLKVLVNLYKKPKLALEFDAHDHWGIKAGGVMVMIVTALVIIFGVLPEGLMQLAMLATIG</sequence>
<feature type="transmembrane region" description="Helical" evidence="5">
    <location>
        <begin position="36"/>
        <end position="58"/>
    </location>
</feature>
<name>A0A1N7F1U9_9GAMM</name>
<dbReference type="STRING" id="34061.B0189_07785"/>
<dbReference type="EMBL" id="FTNU01000009">
    <property type="protein sequence ID" value="SIR94264.1"/>
    <property type="molecule type" value="Genomic_DNA"/>
</dbReference>
<dbReference type="GO" id="GO:0050136">
    <property type="term" value="F:NADH dehydrogenase (quinone) (non-electrogenic) activity"/>
    <property type="evidence" value="ECO:0007669"/>
    <property type="project" value="UniProtKB-UniRule"/>
</dbReference>
<comment type="subunit">
    <text evidence="5">NDH-1 is composed of 14 different subunits. Subunits NuoA, H, J, K, L, M, N constitute the membrane sector of the complex.</text>
</comment>
<feature type="transmembrane region" description="Helical" evidence="5">
    <location>
        <begin position="162"/>
        <end position="181"/>
    </location>
</feature>
<evidence type="ECO:0000256" key="2">
    <source>
        <dbReference type="ARBA" id="ARBA00022692"/>
    </source>
</evidence>
<dbReference type="GO" id="GO:0008137">
    <property type="term" value="F:NADH dehydrogenase (ubiquinone) activity"/>
    <property type="evidence" value="ECO:0007669"/>
    <property type="project" value="InterPro"/>
</dbReference>
<keyword evidence="9" id="KW-1185">Reference proteome</keyword>
<keyword evidence="5" id="KW-0813">Transport</keyword>
<keyword evidence="5" id="KW-0830">Ubiquinone</keyword>
<dbReference type="PANTHER" id="PTHR22773">
    <property type="entry name" value="NADH DEHYDROGENASE"/>
    <property type="match status" value="1"/>
</dbReference>
<feature type="domain" description="NADH:quinone oxidoreductase/Mrp antiporter transmembrane" evidence="7">
    <location>
        <begin position="125"/>
        <end position="427"/>
    </location>
</feature>
<evidence type="ECO:0000256" key="3">
    <source>
        <dbReference type="ARBA" id="ARBA00022989"/>
    </source>
</evidence>
<protein>
    <recommendedName>
        <fullName evidence="5">NADH-quinone oxidoreductase subunit N</fullName>
        <ecNumber evidence="5">7.1.1.-</ecNumber>
    </recommendedName>
    <alternativeName>
        <fullName evidence="5">NADH dehydrogenase I subunit N</fullName>
    </alternativeName>
    <alternativeName>
        <fullName evidence="5">NDH-1 subunit N</fullName>
    </alternativeName>
</protein>
<evidence type="ECO:0000256" key="4">
    <source>
        <dbReference type="ARBA" id="ARBA00023136"/>
    </source>
</evidence>
<keyword evidence="5" id="KW-0520">NAD</keyword>
<dbReference type="GO" id="GO:0042773">
    <property type="term" value="P:ATP synthesis coupled electron transport"/>
    <property type="evidence" value="ECO:0007669"/>
    <property type="project" value="InterPro"/>
</dbReference>
<feature type="transmembrane region" description="Helical" evidence="5">
    <location>
        <begin position="201"/>
        <end position="220"/>
    </location>
</feature>
<keyword evidence="5" id="KW-0874">Quinone</keyword>
<keyword evidence="4 5" id="KW-0472">Membrane</keyword>
<feature type="transmembrane region" description="Helical" evidence="5">
    <location>
        <begin position="108"/>
        <end position="125"/>
    </location>
</feature>
<dbReference type="NCBIfam" id="TIGR01770">
    <property type="entry name" value="NDH_I_N"/>
    <property type="match status" value="1"/>
</dbReference>
<dbReference type="Proteomes" id="UP000187495">
    <property type="component" value="Unassembled WGS sequence"/>
</dbReference>
<dbReference type="GO" id="GO:0005886">
    <property type="term" value="C:plasma membrane"/>
    <property type="evidence" value="ECO:0007669"/>
    <property type="project" value="UniProtKB-SubCell"/>
</dbReference>
<dbReference type="RefSeq" id="WP_076555379.1">
    <property type="nucleotide sequence ID" value="NZ_FTNU01000009.1"/>
</dbReference>
<comment type="subcellular location">
    <subcellularLocation>
        <location evidence="5">Cell membrane</location>
        <topology evidence="5">Multi-pass membrane protein</topology>
    </subcellularLocation>
    <subcellularLocation>
        <location evidence="1">Endomembrane system</location>
        <topology evidence="1">Multi-pass membrane protein</topology>
    </subcellularLocation>
    <subcellularLocation>
        <location evidence="6">Membrane</location>
        <topology evidence="6">Multi-pass membrane protein</topology>
    </subcellularLocation>
</comment>
<reference evidence="9" key="1">
    <citation type="submission" date="2017-01" db="EMBL/GenBank/DDBJ databases">
        <authorList>
            <person name="Varghese N."/>
            <person name="Submissions S."/>
        </authorList>
    </citation>
    <scope>NUCLEOTIDE SEQUENCE [LARGE SCALE GENOMIC DNA]</scope>
    <source>
        <strain evidence="9">DSM 21768</strain>
    </source>
</reference>
<comment type="catalytic activity">
    <reaction evidence="5">
        <text>a quinone + NADH + 5 H(+)(in) = a quinol + NAD(+) + 4 H(+)(out)</text>
        <dbReference type="Rhea" id="RHEA:57888"/>
        <dbReference type="ChEBI" id="CHEBI:15378"/>
        <dbReference type="ChEBI" id="CHEBI:24646"/>
        <dbReference type="ChEBI" id="CHEBI:57540"/>
        <dbReference type="ChEBI" id="CHEBI:57945"/>
        <dbReference type="ChEBI" id="CHEBI:132124"/>
    </reaction>
</comment>
<feature type="transmembrane region" description="Helical" evidence="5">
    <location>
        <begin position="326"/>
        <end position="347"/>
    </location>
</feature>
<evidence type="ECO:0000256" key="1">
    <source>
        <dbReference type="ARBA" id="ARBA00004127"/>
    </source>
</evidence>